<organism evidence="3 4">
    <name type="scientific">Gloeobacter kilaueensis (strain ATCC BAA-2537 / CCAP 1431/1 / ULC 316 / JS1)</name>
    <dbReference type="NCBI Taxonomy" id="1183438"/>
    <lineage>
        <taxon>Bacteria</taxon>
        <taxon>Bacillati</taxon>
        <taxon>Cyanobacteriota</taxon>
        <taxon>Cyanophyceae</taxon>
        <taxon>Gloeobacterales</taxon>
        <taxon>Gloeobacteraceae</taxon>
        <taxon>Gloeobacter</taxon>
    </lineage>
</organism>
<dbReference type="InterPro" id="IPR036986">
    <property type="entry name" value="S4_RNA-bd_sf"/>
</dbReference>
<dbReference type="Proteomes" id="UP000017396">
    <property type="component" value="Chromosome"/>
</dbReference>
<dbReference type="SUPFAM" id="SSF55174">
    <property type="entry name" value="Alpha-L RNA-binding motif"/>
    <property type="match status" value="1"/>
</dbReference>
<dbReference type="eggNOG" id="COG2501">
    <property type="taxonomic scope" value="Bacteria"/>
</dbReference>
<evidence type="ECO:0000313" key="3">
    <source>
        <dbReference type="EMBL" id="AGY60447.1"/>
    </source>
</evidence>
<dbReference type="RefSeq" id="WP_023175798.1">
    <property type="nucleotide sequence ID" value="NC_022600.1"/>
</dbReference>
<accession>U5QN82</accession>
<feature type="domain" description="RNA-binding S4" evidence="2">
    <location>
        <begin position="5"/>
        <end position="66"/>
    </location>
</feature>
<gene>
    <name evidence="3" type="primary">ybcJ</name>
    <name evidence="3" type="ORF">GKIL_4201</name>
</gene>
<dbReference type="EMBL" id="CP003587">
    <property type="protein sequence ID" value="AGY60447.1"/>
    <property type="molecule type" value="Genomic_DNA"/>
</dbReference>
<dbReference type="HOGENOM" id="CLU_127162_3_2_3"/>
<evidence type="ECO:0000259" key="2">
    <source>
        <dbReference type="SMART" id="SM00363"/>
    </source>
</evidence>
<reference evidence="3 4" key="1">
    <citation type="journal article" date="2013" name="PLoS ONE">
        <title>Cultivation and Complete Genome Sequencing of Gloeobacter kilaueensis sp. nov., from a Lava Cave in Kilauea Caldera, Hawai'i.</title>
        <authorList>
            <person name="Saw J.H."/>
            <person name="Schatz M."/>
            <person name="Brown M.V."/>
            <person name="Kunkel D.D."/>
            <person name="Foster J.S."/>
            <person name="Shick H."/>
            <person name="Christensen S."/>
            <person name="Hou S."/>
            <person name="Wan X."/>
            <person name="Donachie S.P."/>
        </authorList>
    </citation>
    <scope>NUCLEOTIDE SEQUENCE [LARGE SCALE GENOMIC DNA]</scope>
    <source>
        <strain evidence="4">JS</strain>
    </source>
</reference>
<name>U5QN82_GLOK1</name>
<dbReference type="InterPro" id="IPR002942">
    <property type="entry name" value="S4_RNA-bd"/>
</dbReference>
<dbReference type="STRING" id="1183438.GKIL_4201"/>
<dbReference type="GO" id="GO:0003723">
    <property type="term" value="F:RNA binding"/>
    <property type="evidence" value="ECO:0007669"/>
    <property type="project" value="UniProtKB-KW"/>
</dbReference>
<dbReference type="PATRIC" id="fig|1183438.3.peg.4130"/>
<dbReference type="Pfam" id="PF13275">
    <property type="entry name" value="S4_2"/>
    <property type="match status" value="1"/>
</dbReference>
<dbReference type="AlphaFoldDB" id="U5QN82"/>
<dbReference type="SMART" id="SM00363">
    <property type="entry name" value="S4"/>
    <property type="match status" value="1"/>
</dbReference>
<dbReference type="KEGG" id="glj:GKIL_4201"/>
<evidence type="ECO:0000256" key="1">
    <source>
        <dbReference type="PROSITE-ProRule" id="PRU00182"/>
    </source>
</evidence>
<keyword evidence="4" id="KW-1185">Reference proteome</keyword>
<sequence>MADFIKLDQFLKLAGAVQTGGQAKLLVQDGQVMVNGAVETRRGRKLVNGDVVRLGEQIYPVELGAPDEDGAIS</sequence>
<dbReference type="CDD" id="cd00165">
    <property type="entry name" value="S4"/>
    <property type="match status" value="1"/>
</dbReference>
<dbReference type="Gene3D" id="3.10.290.10">
    <property type="entry name" value="RNA-binding S4 domain"/>
    <property type="match status" value="1"/>
</dbReference>
<keyword evidence="1" id="KW-0694">RNA-binding</keyword>
<dbReference type="OrthoDB" id="9811532at2"/>
<proteinExistence type="predicted"/>
<protein>
    <submittedName>
        <fullName evidence="3">Ribosome-associated protein</fullName>
    </submittedName>
</protein>
<evidence type="ECO:0000313" key="4">
    <source>
        <dbReference type="Proteomes" id="UP000017396"/>
    </source>
</evidence>
<dbReference type="PROSITE" id="PS50889">
    <property type="entry name" value="S4"/>
    <property type="match status" value="1"/>
</dbReference>